<evidence type="ECO:0000256" key="4">
    <source>
        <dbReference type="ARBA" id="ARBA00022827"/>
    </source>
</evidence>
<proteinExistence type="inferred from homology"/>
<keyword evidence="8" id="KW-1185">Reference proteome</keyword>
<dbReference type="Proteomes" id="UP000622317">
    <property type="component" value="Unassembled WGS sequence"/>
</dbReference>
<dbReference type="EMBL" id="JACYFG010000007">
    <property type="protein sequence ID" value="MBD5779242.1"/>
    <property type="molecule type" value="Genomic_DNA"/>
</dbReference>
<dbReference type="InterPro" id="IPR016166">
    <property type="entry name" value="FAD-bd_PCMH"/>
</dbReference>
<dbReference type="InterPro" id="IPR036318">
    <property type="entry name" value="FAD-bd_PCMH-like_sf"/>
</dbReference>
<organism evidence="7 8">
    <name type="scientific">Pelagicoccus enzymogenes</name>
    <dbReference type="NCBI Taxonomy" id="2773457"/>
    <lineage>
        <taxon>Bacteria</taxon>
        <taxon>Pseudomonadati</taxon>
        <taxon>Verrucomicrobiota</taxon>
        <taxon>Opitutia</taxon>
        <taxon>Puniceicoccales</taxon>
        <taxon>Pelagicoccaceae</taxon>
        <taxon>Pelagicoccus</taxon>
    </lineage>
</organism>
<dbReference type="InterPro" id="IPR016171">
    <property type="entry name" value="Vanillyl_alc_oxidase_C-sub2"/>
</dbReference>
<dbReference type="GO" id="GO:0071949">
    <property type="term" value="F:FAD binding"/>
    <property type="evidence" value="ECO:0007669"/>
    <property type="project" value="InterPro"/>
</dbReference>
<dbReference type="InterPro" id="IPR016164">
    <property type="entry name" value="FAD-linked_Oxase-like_C"/>
</dbReference>
<evidence type="ECO:0000256" key="2">
    <source>
        <dbReference type="ARBA" id="ARBA00008000"/>
    </source>
</evidence>
<dbReference type="GO" id="GO:0016491">
    <property type="term" value="F:oxidoreductase activity"/>
    <property type="evidence" value="ECO:0007669"/>
    <property type="project" value="UniProtKB-KW"/>
</dbReference>
<protein>
    <submittedName>
        <fullName evidence="7">FAD-binding protein</fullName>
    </submittedName>
</protein>
<dbReference type="RefSeq" id="WP_191616375.1">
    <property type="nucleotide sequence ID" value="NZ_JACYFG010000007.1"/>
</dbReference>
<evidence type="ECO:0000256" key="1">
    <source>
        <dbReference type="ARBA" id="ARBA00001974"/>
    </source>
</evidence>
<keyword evidence="5" id="KW-0560">Oxidoreductase</keyword>
<dbReference type="PANTHER" id="PTHR42934">
    <property type="entry name" value="GLYCOLATE OXIDASE SUBUNIT GLCD"/>
    <property type="match status" value="1"/>
</dbReference>
<gene>
    <name evidence="7" type="ORF">IEN85_07035</name>
</gene>
<keyword evidence="4" id="KW-0274">FAD</keyword>
<dbReference type="Gene3D" id="3.30.465.10">
    <property type="match status" value="1"/>
</dbReference>
<dbReference type="FunFam" id="3.30.70.2740:FF:000001">
    <property type="entry name" value="D-lactate dehydrogenase mitochondrial"/>
    <property type="match status" value="1"/>
</dbReference>
<reference evidence="7" key="1">
    <citation type="submission" date="2020-09" db="EMBL/GenBank/DDBJ databases">
        <title>Pelagicoccus enzymogenes sp. nov. with an EPS production, isolated from marine sediment.</title>
        <authorList>
            <person name="Feng X."/>
        </authorList>
    </citation>
    <scope>NUCLEOTIDE SEQUENCE</scope>
    <source>
        <strain evidence="7">NFK12</strain>
    </source>
</reference>
<dbReference type="Pfam" id="PF02913">
    <property type="entry name" value="FAD-oxidase_C"/>
    <property type="match status" value="1"/>
</dbReference>
<feature type="domain" description="FAD-binding PCMH-type" evidence="6">
    <location>
        <begin position="41"/>
        <end position="219"/>
    </location>
</feature>
<comment type="cofactor">
    <cofactor evidence="1">
        <name>FAD</name>
        <dbReference type="ChEBI" id="CHEBI:57692"/>
    </cofactor>
</comment>
<comment type="caution">
    <text evidence="7">The sequence shown here is derived from an EMBL/GenBank/DDBJ whole genome shotgun (WGS) entry which is preliminary data.</text>
</comment>
<keyword evidence="3" id="KW-0285">Flavoprotein</keyword>
<dbReference type="Gene3D" id="1.10.45.10">
    <property type="entry name" value="Vanillyl-alcohol Oxidase, Chain A, domain 4"/>
    <property type="match status" value="1"/>
</dbReference>
<evidence type="ECO:0000259" key="6">
    <source>
        <dbReference type="PROSITE" id="PS51387"/>
    </source>
</evidence>
<dbReference type="PANTHER" id="PTHR42934:SF2">
    <property type="entry name" value="GLYCOLATE OXIDASE SUBUNIT GLCD"/>
    <property type="match status" value="1"/>
</dbReference>
<dbReference type="InterPro" id="IPR004113">
    <property type="entry name" value="FAD-bd_oxidored_4_C"/>
</dbReference>
<dbReference type="PROSITE" id="PS51387">
    <property type="entry name" value="FAD_PCMH"/>
    <property type="match status" value="1"/>
</dbReference>
<accession>A0A927F6Q5</accession>
<dbReference type="FunFam" id="1.10.45.10:FF:000001">
    <property type="entry name" value="D-lactate dehydrogenase mitochondrial"/>
    <property type="match status" value="1"/>
</dbReference>
<evidence type="ECO:0000256" key="5">
    <source>
        <dbReference type="ARBA" id="ARBA00023002"/>
    </source>
</evidence>
<evidence type="ECO:0000313" key="8">
    <source>
        <dbReference type="Proteomes" id="UP000622317"/>
    </source>
</evidence>
<sequence length="489" mass="53307">MARISKKRQQATEKLLEALGTRKVKLEGDAKYMASFDSLKLAFAYDALVIARSEKDVGATLQLANEFRVPVTTRGAGTSLTGSAAPAKGGWVLDVSNLNRIKIEKTKSMAIVGPGAVVGQIQAAAEELGLFYPPDPSSLKYSTIGGNIACNAGGMRCAKYGVTRDFVLALEGFLPTGEKVSWGGEYKKFATGYNIRDLWIGSEGTLGVVTKAVLRLLPKPEKKWTILVAFDSDLKALQAVQKLLGDGHNPSILEFLDSNSVYCAEEIAGVKLFKGLSLKPLLLVEFDGNAAQLRADKKKAIEWAKATGLAYREARTEKETEVLWSARRACSPAMFSMGDSKINEDIVVPLESQAKFARFLKQMQKKWKINAPTFGHAADGNFHVNIMYTRSDKEECKRAKGAVADLMKKVCELGGTISGEHGIGLAKTPFMTVARNEAEIGAMKAIKKALDPKGILNPGKIFEPYEVWDKALEKVKLPWDKKPIAKKES</sequence>
<dbReference type="SUPFAM" id="SSF55103">
    <property type="entry name" value="FAD-linked oxidases, C-terminal domain"/>
    <property type="match status" value="1"/>
</dbReference>
<dbReference type="InterPro" id="IPR016169">
    <property type="entry name" value="FAD-bd_PCMH_sub2"/>
</dbReference>
<name>A0A927F6Q5_9BACT</name>
<dbReference type="SUPFAM" id="SSF56176">
    <property type="entry name" value="FAD-binding/transporter-associated domain-like"/>
    <property type="match status" value="1"/>
</dbReference>
<dbReference type="AlphaFoldDB" id="A0A927F6Q5"/>
<dbReference type="Pfam" id="PF01565">
    <property type="entry name" value="FAD_binding_4"/>
    <property type="match status" value="1"/>
</dbReference>
<evidence type="ECO:0000313" key="7">
    <source>
        <dbReference type="EMBL" id="MBD5779242.1"/>
    </source>
</evidence>
<dbReference type="Gene3D" id="3.30.70.2740">
    <property type="match status" value="1"/>
</dbReference>
<dbReference type="InterPro" id="IPR051914">
    <property type="entry name" value="FAD-linked_OxidoTrans_Type4"/>
</dbReference>
<comment type="similarity">
    <text evidence="2">Belongs to the FAD-binding oxidoreductase/transferase type 4 family.</text>
</comment>
<evidence type="ECO:0000256" key="3">
    <source>
        <dbReference type="ARBA" id="ARBA00022630"/>
    </source>
</evidence>
<dbReference type="InterPro" id="IPR006094">
    <property type="entry name" value="Oxid_FAD_bind_N"/>
</dbReference>